<reference evidence="2 3" key="1">
    <citation type="submission" date="2012-05" db="EMBL/GenBank/DDBJ databases">
        <title>Genome sequence of Nitritalea halalkaliphila LW7.</title>
        <authorList>
            <person name="Jangir P.K."/>
            <person name="Singh A."/>
            <person name="Shivaji S."/>
            <person name="Sharma R."/>
        </authorList>
    </citation>
    <scope>NUCLEOTIDE SEQUENCE [LARGE SCALE GENOMIC DNA]</scope>
    <source>
        <strain evidence="2 3">LW7</strain>
    </source>
</reference>
<dbReference type="STRING" id="1189621.A3SI_18255"/>
<name>I5BUL7_9BACT</name>
<feature type="transmembrane region" description="Helical" evidence="1">
    <location>
        <begin position="118"/>
        <end position="134"/>
    </location>
</feature>
<feature type="transmembrane region" description="Helical" evidence="1">
    <location>
        <begin position="146"/>
        <end position="173"/>
    </location>
</feature>
<keyword evidence="1" id="KW-0472">Membrane</keyword>
<accession>I5BUL7</accession>
<comment type="caution">
    <text evidence="2">The sequence shown here is derived from an EMBL/GenBank/DDBJ whole genome shotgun (WGS) entry which is preliminary data.</text>
</comment>
<dbReference type="RefSeq" id="WP_009057205.1">
    <property type="nucleotide sequence ID" value="NZ_AJYA01000064.1"/>
</dbReference>
<keyword evidence="1" id="KW-0812">Transmembrane</keyword>
<gene>
    <name evidence="2" type="ORF">A3SI_18255</name>
</gene>
<evidence type="ECO:0000256" key="1">
    <source>
        <dbReference type="SAM" id="Phobius"/>
    </source>
</evidence>
<evidence type="ECO:0008006" key="4">
    <source>
        <dbReference type="Google" id="ProtNLM"/>
    </source>
</evidence>
<dbReference type="EMBL" id="AJYA01000064">
    <property type="protein sequence ID" value="EIM73269.1"/>
    <property type="molecule type" value="Genomic_DNA"/>
</dbReference>
<evidence type="ECO:0000313" key="3">
    <source>
        <dbReference type="Proteomes" id="UP000005551"/>
    </source>
</evidence>
<dbReference type="AlphaFoldDB" id="I5BUL7"/>
<protein>
    <recommendedName>
        <fullName evidence="4">O-antigen polymerase</fullName>
    </recommendedName>
</protein>
<dbReference type="OrthoDB" id="2509688at2"/>
<feature type="transmembrane region" description="Helical" evidence="1">
    <location>
        <begin position="69"/>
        <end position="89"/>
    </location>
</feature>
<evidence type="ECO:0000313" key="2">
    <source>
        <dbReference type="EMBL" id="EIM73269.1"/>
    </source>
</evidence>
<sequence>MGGLMLSLAGVHAVALALGLLGRWEHLPKALLSLLILGISLIATRYCLRHAANLGREKVLASLGRVATWSLYLIFAVGAVQLAGIAGLLPQNLSEGFTLLFSYRTVNRLQGISGEPSWMVRYLMLFGLLHVFFYRGKGRFLSLPLLGLFLLLSGSAYGYLTVLLSGALYLIVFRLNRRSLLLLGLISLLSLAGLSQIRQYEGDNYTFRRLSNIARIVAEPEALFLILEREGSMFQRIMNPVIGFQSGSKTFFLGTGLDGYRYVYPDLVRERYAYALAFEQVYEAVTERSYITPKSLYAKFRGAGPAAFLGLPASHRLWILGFALAQRPPSRSPHARFAQLLFCVSLVSVLNTDSVINQSLIFSLYLCFYSIHE</sequence>
<organism evidence="2 3">
    <name type="scientific">Nitritalea halalkaliphila LW7</name>
    <dbReference type="NCBI Taxonomy" id="1189621"/>
    <lineage>
        <taxon>Bacteria</taxon>
        <taxon>Pseudomonadati</taxon>
        <taxon>Bacteroidota</taxon>
        <taxon>Cytophagia</taxon>
        <taxon>Cytophagales</taxon>
        <taxon>Cyclobacteriaceae</taxon>
        <taxon>Nitritalea</taxon>
    </lineage>
</organism>
<proteinExistence type="predicted"/>
<keyword evidence="3" id="KW-1185">Reference proteome</keyword>
<feature type="transmembrane region" description="Helical" evidence="1">
    <location>
        <begin position="29"/>
        <end position="48"/>
    </location>
</feature>
<keyword evidence="1" id="KW-1133">Transmembrane helix</keyword>
<dbReference type="Proteomes" id="UP000005551">
    <property type="component" value="Unassembled WGS sequence"/>
</dbReference>